<evidence type="ECO:0000256" key="2">
    <source>
        <dbReference type="ARBA" id="ARBA00022692"/>
    </source>
</evidence>
<dbReference type="InterPro" id="IPR002229">
    <property type="entry name" value="RhesusRHD"/>
</dbReference>
<dbReference type="PANTHER" id="PTHR37422:SF23">
    <property type="entry name" value="TEICHURONIC ACID BIOSYNTHESIS PROTEIN TUAE"/>
    <property type="match status" value="1"/>
</dbReference>
<feature type="transmembrane region" description="Helical" evidence="5">
    <location>
        <begin position="382"/>
        <end position="401"/>
    </location>
</feature>
<dbReference type="Proteomes" id="UP000515317">
    <property type="component" value="Chromosome"/>
</dbReference>
<feature type="transmembrane region" description="Helical" evidence="5">
    <location>
        <begin position="407"/>
        <end position="426"/>
    </location>
</feature>
<reference evidence="7 8" key="1">
    <citation type="submission" date="2020-08" db="EMBL/GenBank/DDBJ databases">
        <title>Genome sequence of Rhizobiales bacterium strain IZ6.</title>
        <authorList>
            <person name="Nakai R."/>
            <person name="Naganuma T."/>
        </authorList>
    </citation>
    <scope>NUCLEOTIDE SEQUENCE [LARGE SCALE GENOMIC DNA]</scope>
    <source>
        <strain evidence="7 8">IZ6</strain>
    </source>
</reference>
<dbReference type="RefSeq" id="WP_222875534.1">
    <property type="nucleotide sequence ID" value="NZ_AP023361.1"/>
</dbReference>
<keyword evidence="3 5" id="KW-1133">Transmembrane helix</keyword>
<dbReference type="GO" id="GO:0005886">
    <property type="term" value="C:plasma membrane"/>
    <property type="evidence" value="ECO:0007669"/>
    <property type="project" value="InterPro"/>
</dbReference>
<dbReference type="EMBL" id="AP023361">
    <property type="protein sequence ID" value="BCJ91917.1"/>
    <property type="molecule type" value="Genomic_DNA"/>
</dbReference>
<proteinExistence type="predicted"/>
<dbReference type="Pfam" id="PF04932">
    <property type="entry name" value="Wzy_C"/>
    <property type="match status" value="1"/>
</dbReference>
<dbReference type="PRINTS" id="PR00342">
    <property type="entry name" value="RHESUSRHD"/>
</dbReference>
<dbReference type="AlphaFoldDB" id="A0A6S6QVG4"/>
<evidence type="ECO:0000259" key="6">
    <source>
        <dbReference type="Pfam" id="PF04932"/>
    </source>
</evidence>
<feature type="transmembrane region" description="Helical" evidence="5">
    <location>
        <begin position="65"/>
        <end position="86"/>
    </location>
</feature>
<name>A0A6S6QVG4_9HYPH</name>
<dbReference type="InterPro" id="IPR007016">
    <property type="entry name" value="O-antigen_ligase-rel_domated"/>
</dbReference>
<keyword evidence="2 5" id="KW-0812">Transmembrane</keyword>
<protein>
    <recommendedName>
        <fullName evidence="6">O-antigen ligase-related domain-containing protein</fullName>
    </recommendedName>
</protein>
<evidence type="ECO:0000256" key="5">
    <source>
        <dbReference type="SAM" id="Phobius"/>
    </source>
</evidence>
<comment type="subcellular location">
    <subcellularLocation>
        <location evidence="1">Membrane</location>
        <topology evidence="1">Multi-pass membrane protein</topology>
    </subcellularLocation>
</comment>
<feature type="transmembrane region" description="Helical" evidence="5">
    <location>
        <begin position="188"/>
        <end position="207"/>
    </location>
</feature>
<feature type="domain" description="O-antigen ligase-related" evidence="6">
    <location>
        <begin position="220"/>
        <end position="360"/>
    </location>
</feature>
<gene>
    <name evidence="7" type="ORF">IZ6_26520</name>
</gene>
<evidence type="ECO:0000313" key="8">
    <source>
        <dbReference type="Proteomes" id="UP000515317"/>
    </source>
</evidence>
<dbReference type="InterPro" id="IPR051533">
    <property type="entry name" value="WaaL-like"/>
</dbReference>
<feature type="transmembrane region" description="Helical" evidence="5">
    <location>
        <begin position="106"/>
        <end position="131"/>
    </location>
</feature>
<keyword evidence="4 5" id="KW-0472">Membrane</keyword>
<evidence type="ECO:0000256" key="3">
    <source>
        <dbReference type="ARBA" id="ARBA00022989"/>
    </source>
</evidence>
<evidence type="ECO:0000313" key="7">
    <source>
        <dbReference type="EMBL" id="BCJ91917.1"/>
    </source>
</evidence>
<dbReference type="KEGG" id="tso:IZ6_26520"/>
<evidence type="ECO:0000256" key="4">
    <source>
        <dbReference type="ARBA" id="ARBA00023136"/>
    </source>
</evidence>
<sequence>MTTQLRSAGSRRAAFFASILILGLAPLPFGSTDGLTQSLWTLVLAGVGLFVAIRGGVGGAARVIATTFAFTGAVVLYVLFHALFLMHRAPPGSEILIPVLTNGVEAAHGALLACQPVMAAALAFSLAAIAARPPGNLARLWDACVVTGTAFAAIALLQQVFMPGWIFWEAKSAYLSSLTLPFVNRNTAAAYYGMVALISLARISLVIDRRNRLPRLRILCLVIVLIAFFATVSRAGIVIFFSAMLCFALVSRRQLFGGVPAKWVWGGALSMLLIGLPVLAGRLAARFSVEGFLDDSRACVYEATLRGIKDFLPWGAGLGWFEWVLPAYRNIGCGISGIWETAHSFYLQGLFELGWPFLVAVAAFYVIAAVFILRVNSGSSGLTIKWAAVALLFAITAHNVIDFSLQIFGFTLPLSVVLGSAAGFLARGARSVSAPSRTSMLRHQGAMEA</sequence>
<organism evidence="7 8">
    <name type="scientific">Terrihabitans soli</name>
    <dbReference type="NCBI Taxonomy" id="708113"/>
    <lineage>
        <taxon>Bacteria</taxon>
        <taxon>Pseudomonadati</taxon>
        <taxon>Pseudomonadota</taxon>
        <taxon>Alphaproteobacteria</taxon>
        <taxon>Hyphomicrobiales</taxon>
        <taxon>Terrihabitans</taxon>
    </lineage>
</organism>
<accession>A0A6S6QVG4</accession>
<feature type="transmembrane region" description="Helical" evidence="5">
    <location>
        <begin position="12"/>
        <end position="29"/>
    </location>
</feature>
<dbReference type="PANTHER" id="PTHR37422">
    <property type="entry name" value="TEICHURONIC ACID BIOSYNTHESIS PROTEIN TUAE"/>
    <property type="match status" value="1"/>
</dbReference>
<feature type="transmembrane region" description="Helical" evidence="5">
    <location>
        <begin position="219"/>
        <end position="251"/>
    </location>
</feature>
<feature type="transmembrane region" description="Helical" evidence="5">
    <location>
        <begin position="263"/>
        <end position="285"/>
    </location>
</feature>
<keyword evidence="8" id="KW-1185">Reference proteome</keyword>
<evidence type="ECO:0000256" key="1">
    <source>
        <dbReference type="ARBA" id="ARBA00004141"/>
    </source>
</evidence>
<feature type="transmembrane region" description="Helical" evidence="5">
    <location>
        <begin position="143"/>
        <end position="168"/>
    </location>
</feature>
<feature type="transmembrane region" description="Helical" evidence="5">
    <location>
        <begin position="353"/>
        <end position="375"/>
    </location>
</feature>
<feature type="transmembrane region" description="Helical" evidence="5">
    <location>
        <begin position="35"/>
        <end position="53"/>
    </location>
</feature>